<dbReference type="InterPro" id="IPR001611">
    <property type="entry name" value="Leu-rich_rpt"/>
</dbReference>
<evidence type="ECO:0000313" key="10">
    <source>
        <dbReference type="EMBL" id="KAH3771732.1"/>
    </source>
</evidence>
<dbReference type="PANTHER" id="PTHR24365:SF541">
    <property type="entry name" value="PROTEIN TOLL-RELATED"/>
    <property type="match status" value="1"/>
</dbReference>
<dbReference type="GO" id="GO:0007165">
    <property type="term" value="P:signal transduction"/>
    <property type="evidence" value="ECO:0007669"/>
    <property type="project" value="TreeGrafter"/>
</dbReference>
<dbReference type="Pfam" id="PF13855">
    <property type="entry name" value="LRR_8"/>
    <property type="match status" value="3"/>
</dbReference>
<evidence type="ECO:0000256" key="4">
    <source>
        <dbReference type="ARBA" id="ARBA00022729"/>
    </source>
</evidence>
<keyword evidence="4" id="KW-0732">Signal</keyword>
<feature type="transmembrane region" description="Helical" evidence="9">
    <location>
        <begin position="558"/>
        <end position="582"/>
    </location>
</feature>
<dbReference type="GO" id="GO:0038023">
    <property type="term" value="F:signaling receptor activity"/>
    <property type="evidence" value="ECO:0007669"/>
    <property type="project" value="TreeGrafter"/>
</dbReference>
<evidence type="ECO:0008006" key="12">
    <source>
        <dbReference type="Google" id="ProtNLM"/>
    </source>
</evidence>
<comment type="subcellular location">
    <subcellularLocation>
        <location evidence="1">Membrane</location>
        <topology evidence="1">Single-pass membrane protein</topology>
    </subcellularLocation>
</comment>
<dbReference type="SMART" id="SM00369">
    <property type="entry name" value="LRR_TYP"/>
    <property type="match status" value="3"/>
</dbReference>
<reference evidence="10" key="1">
    <citation type="journal article" date="2019" name="bioRxiv">
        <title>The Genome of the Zebra Mussel, Dreissena polymorpha: A Resource for Invasive Species Research.</title>
        <authorList>
            <person name="McCartney M.A."/>
            <person name="Auch B."/>
            <person name="Kono T."/>
            <person name="Mallez S."/>
            <person name="Zhang Y."/>
            <person name="Obille A."/>
            <person name="Becker A."/>
            <person name="Abrahante J.E."/>
            <person name="Garbe J."/>
            <person name="Badalamenti J.P."/>
            <person name="Herman A."/>
            <person name="Mangelson H."/>
            <person name="Liachko I."/>
            <person name="Sullivan S."/>
            <person name="Sone E.D."/>
            <person name="Koren S."/>
            <person name="Silverstein K.A.T."/>
            <person name="Beckman K.B."/>
            <person name="Gohl D.M."/>
        </authorList>
    </citation>
    <scope>NUCLEOTIDE SEQUENCE</scope>
    <source>
        <strain evidence="10">Duluth1</strain>
        <tissue evidence="10">Whole animal</tissue>
    </source>
</reference>
<comment type="caution">
    <text evidence="10">The sequence shown here is derived from an EMBL/GenBank/DDBJ whole genome shotgun (WGS) entry which is preliminary data.</text>
</comment>
<dbReference type="AlphaFoldDB" id="A0A9D4E0X4"/>
<sequence>MEYLLKLIMNIKVINTLTYMNVIITVWISLRCVTTVTQVDVCPDIVVPECKAIDNSTLSCMGYIPNNVPLNTLTVLVYCLDTPEIIYIHNGSFHGLNWNRVETLRISGHGSSESQMHVEPGAFTGLDSLRELQLSTTFKFQISSGTFAGLENVKTLNMSGCKRLDDRLIIQSFSPNTSLPRLEALDISFIGTFRFPLNMDGDFMTILMNRPIKTLILRGAVINRLNLTDLQRVCNDIKLENLDFTDARFDIVLNDMSVKVVCKNIKSLDLTGVTFPRHFISCIISEIANLAGVRIKLNESILAFFGVENLTLRRLCSENPLRKRLINIKYVTLETGQPVAIKRIEVCDSNIQVLDIDMIYASIDVEHLVFCNNSLEYINPRSLFFNKTLKYLDFSGNNLYKMILKNATELKMVFATLYNLLALNLSQNKFTTLPPDLFLNNSKLQVLDLSNNPLKNFQCVFPNNSDIQSLNLSFNQILTLDVTSRAIDLIGRQAFVDISHNPLRCSKCEDVTSVSWLLQTNAVIDKIALQCSTGQVAINEPLSISIKNQLQHECKLPMIIMTSICAILVLLISACYATGRCIQNKRIHERMRLREERLQNLRQGFGGIKYAAFIMHNDADDKFVKEVLHPRLKSLLSQRVGIERESQRVGIERESQRVGIERESQRVGIERESQRVGIERESQRVGIERESQRVGIERESQRVELERESQRVGIERESRRVGNEGDLVSLIDTNHEASQRLWGIYKKLINESSVIVVLLTNDFCNDKCLHEILLSCMPTGELNEVVKPIVYIKKGDIDMKVLEEKIAYNYNRSARKVIWREDADNNAKDLEYLCDLVIDSPIDIHVVRNITVCNILCNVCKSTDSDNTYIRLENYIV</sequence>
<keyword evidence="11" id="KW-1185">Reference proteome</keyword>
<dbReference type="OrthoDB" id="6083978at2759"/>
<proteinExistence type="predicted"/>
<keyword evidence="2" id="KW-0433">Leucine-rich repeat</keyword>
<dbReference type="EMBL" id="JAIWYP010000009">
    <property type="protein sequence ID" value="KAH3771732.1"/>
    <property type="molecule type" value="Genomic_DNA"/>
</dbReference>
<dbReference type="PROSITE" id="PS51450">
    <property type="entry name" value="LRR"/>
    <property type="match status" value="2"/>
</dbReference>
<keyword evidence="8" id="KW-0325">Glycoprotein</keyword>
<keyword evidence="3 9" id="KW-0812">Transmembrane</keyword>
<organism evidence="10 11">
    <name type="scientific">Dreissena polymorpha</name>
    <name type="common">Zebra mussel</name>
    <name type="synonym">Mytilus polymorpha</name>
    <dbReference type="NCBI Taxonomy" id="45954"/>
    <lineage>
        <taxon>Eukaryota</taxon>
        <taxon>Metazoa</taxon>
        <taxon>Spiralia</taxon>
        <taxon>Lophotrochozoa</taxon>
        <taxon>Mollusca</taxon>
        <taxon>Bivalvia</taxon>
        <taxon>Autobranchia</taxon>
        <taxon>Heteroconchia</taxon>
        <taxon>Euheterodonta</taxon>
        <taxon>Imparidentia</taxon>
        <taxon>Neoheterodontei</taxon>
        <taxon>Myida</taxon>
        <taxon>Dreissenoidea</taxon>
        <taxon>Dreissenidae</taxon>
        <taxon>Dreissena</taxon>
    </lineage>
</organism>
<evidence type="ECO:0000256" key="8">
    <source>
        <dbReference type="ARBA" id="ARBA00023180"/>
    </source>
</evidence>
<keyword evidence="6 9" id="KW-1133">Transmembrane helix</keyword>
<evidence type="ECO:0000256" key="6">
    <source>
        <dbReference type="ARBA" id="ARBA00022989"/>
    </source>
</evidence>
<evidence type="ECO:0000256" key="3">
    <source>
        <dbReference type="ARBA" id="ARBA00022692"/>
    </source>
</evidence>
<gene>
    <name evidence="10" type="ORF">DPMN_173060</name>
</gene>
<dbReference type="SUPFAM" id="SSF52058">
    <property type="entry name" value="L domain-like"/>
    <property type="match status" value="1"/>
</dbReference>
<dbReference type="Gene3D" id="3.80.10.10">
    <property type="entry name" value="Ribonuclease Inhibitor"/>
    <property type="match status" value="3"/>
</dbReference>
<name>A0A9D4E0X4_DREPO</name>
<accession>A0A9D4E0X4</accession>
<dbReference type="Proteomes" id="UP000828390">
    <property type="component" value="Unassembled WGS sequence"/>
</dbReference>
<evidence type="ECO:0000256" key="5">
    <source>
        <dbReference type="ARBA" id="ARBA00022737"/>
    </source>
</evidence>
<evidence type="ECO:0000256" key="9">
    <source>
        <dbReference type="SAM" id="Phobius"/>
    </source>
</evidence>
<keyword evidence="7 9" id="KW-0472">Membrane</keyword>
<evidence type="ECO:0000256" key="2">
    <source>
        <dbReference type="ARBA" id="ARBA00022614"/>
    </source>
</evidence>
<evidence type="ECO:0000256" key="7">
    <source>
        <dbReference type="ARBA" id="ARBA00023136"/>
    </source>
</evidence>
<dbReference type="GO" id="GO:0005886">
    <property type="term" value="C:plasma membrane"/>
    <property type="evidence" value="ECO:0007669"/>
    <property type="project" value="TreeGrafter"/>
</dbReference>
<keyword evidence="5" id="KW-0677">Repeat</keyword>
<protein>
    <recommendedName>
        <fullName evidence="12">TIR domain-containing protein</fullName>
    </recommendedName>
</protein>
<evidence type="ECO:0000256" key="1">
    <source>
        <dbReference type="ARBA" id="ARBA00004167"/>
    </source>
</evidence>
<reference evidence="10" key="2">
    <citation type="submission" date="2020-11" db="EMBL/GenBank/DDBJ databases">
        <authorList>
            <person name="McCartney M.A."/>
            <person name="Auch B."/>
            <person name="Kono T."/>
            <person name="Mallez S."/>
            <person name="Becker A."/>
            <person name="Gohl D.M."/>
            <person name="Silverstein K.A.T."/>
            <person name="Koren S."/>
            <person name="Bechman K.B."/>
            <person name="Herman A."/>
            <person name="Abrahante J.E."/>
            <person name="Garbe J."/>
        </authorList>
    </citation>
    <scope>NUCLEOTIDE SEQUENCE</scope>
    <source>
        <strain evidence="10">Duluth1</strain>
        <tissue evidence="10">Whole animal</tissue>
    </source>
</reference>
<evidence type="ECO:0000313" key="11">
    <source>
        <dbReference type="Proteomes" id="UP000828390"/>
    </source>
</evidence>
<dbReference type="InterPro" id="IPR032675">
    <property type="entry name" value="LRR_dom_sf"/>
</dbReference>
<dbReference type="PANTHER" id="PTHR24365">
    <property type="entry name" value="TOLL-LIKE RECEPTOR"/>
    <property type="match status" value="1"/>
</dbReference>
<dbReference type="InterPro" id="IPR003591">
    <property type="entry name" value="Leu-rich_rpt_typical-subtyp"/>
</dbReference>